<keyword evidence="13" id="KW-0378">Hydrolase</keyword>
<dbReference type="GO" id="GO:0016757">
    <property type="term" value="F:glycosyltransferase activity"/>
    <property type="evidence" value="ECO:0007669"/>
    <property type="project" value="UniProtKB-KW"/>
</dbReference>
<comment type="pathway">
    <text evidence="7">Carotenoid biosynthesis; staphyloxanthin biosynthesis; staphyloxanthin from farnesyl diphosphate: step 4/5.</text>
</comment>
<keyword evidence="5 11" id="KW-0472">Membrane</keyword>
<comment type="subcellular location">
    <subcellularLocation>
        <location evidence="1">Cell membrane</location>
    </subcellularLocation>
</comment>
<feature type="transmembrane region" description="Helical" evidence="11">
    <location>
        <begin position="23"/>
        <end position="43"/>
    </location>
</feature>
<keyword evidence="2" id="KW-1003">Cell membrane</keyword>
<keyword evidence="11" id="KW-1133">Transmembrane helix</keyword>
<keyword evidence="4" id="KW-0808">Transferase</keyword>
<evidence type="ECO:0000256" key="5">
    <source>
        <dbReference type="ARBA" id="ARBA00023136"/>
    </source>
</evidence>
<protein>
    <recommendedName>
        <fullName evidence="9">4,4'-diaponeurosporenoate glycosyltransferase</fullName>
    </recommendedName>
</protein>
<evidence type="ECO:0000259" key="12">
    <source>
        <dbReference type="Pfam" id="PF00535"/>
    </source>
</evidence>
<dbReference type="PANTHER" id="PTHR43646:SF2">
    <property type="entry name" value="GLYCOSYLTRANSFERASE 2-LIKE DOMAIN-CONTAINING PROTEIN"/>
    <property type="match status" value="1"/>
</dbReference>
<keyword evidence="3" id="KW-0328">Glycosyltransferase</keyword>
<dbReference type="AlphaFoldDB" id="A0A455T3J7"/>
<evidence type="ECO:0000256" key="6">
    <source>
        <dbReference type="ARBA" id="ARBA00037281"/>
    </source>
</evidence>
<dbReference type="Gene3D" id="3.90.550.10">
    <property type="entry name" value="Spore Coat Polysaccharide Biosynthesis Protein SpsA, Chain A"/>
    <property type="match status" value="1"/>
</dbReference>
<evidence type="ECO:0000256" key="4">
    <source>
        <dbReference type="ARBA" id="ARBA00022679"/>
    </source>
</evidence>
<dbReference type="InterPro" id="IPR029044">
    <property type="entry name" value="Nucleotide-diphossugar_trans"/>
</dbReference>
<dbReference type="SUPFAM" id="SSF53448">
    <property type="entry name" value="Nucleotide-diphospho-sugar transferases"/>
    <property type="match status" value="1"/>
</dbReference>
<comment type="function">
    <text evidence="6">Catalyzes the glycosylation of 4,4'-diaponeurosporenoate, i.e. the esterification of glucose at the C1'' position with the carboxyl group of 4,4'-diaponeurosporenic acid, to form glycosyl-4,4'-diaponeurosporenoate. This is a step in the biosynthesis of staphyloxanthin, an orange pigment present in most staphylococci strains.</text>
</comment>
<dbReference type="EMBL" id="AP019377">
    <property type="protein sequence ID" value="BBH93812.1"/>
    <property type="molecule type" value="Genomic_DNA"/>
</dbReference>
<dbReference type="InterPro" id="IPR001173">
    <property type="entry name" value="Glyco_trans_2-like"/>
</dbReference>
<organism evidence="13">
    <name type="scientific">Thermogemmatispora argillosa</name>
    <dbReference type="NCBI Taxonomy" id="2045280"/>
    <lineage>
        <taxon>Bacteria</taxon>
        <taxon>Bacillati</taxon>
        <taxon>Chloroflexota</taxon>
        <taxon>Ktedonobacteria</taxon>
        <taxon>Thermogemmatisporales</taxon>
        <taxon>Thermogemmatisporaceae</taxon>
        <taxon>Thermogemmatispora</taxon>
    </lineage>
</organism>
<proteinExistence type="inferred from homology"/>
<keyword evidence="11" id="KW-0812">Transmembrane</keyword>
<evidence type="ECO:0000256" key="7">
    <source>
        <dbReference type="ARBA" id="ARBA00037904"/>
    </source>
</evidence>
<dbReference type="GO" id="GO:0005886">
    <property type="term" value="C:plasma membrane"/>
    <property type="evidence" value="ECO:0007669"/>
    <property type="project" value="UniProtKB-SubCell"/>
</dbReference>
<feature type="transmembrane region" description="Helical" evidence="11">
    <location>
        <begin position="347"/>
        <end position="364"/>
    </location>
</feature>
<dbReference type="GO" id="GO:0016787">
    <property type="term" value="F:hydrolase activity"/>
    <property type="evidence" value="ECO:0007669"/>
    <property type="project" value="UniProtKB-KW"/>
</dbReference>
<evidence type="ECO:0000256" key="9">
    <source>
        <dbReference type="ARBA" id="ARBA00040345"/>
    </source>
</evidence>
<feature type="region of interest" description="Disordered" evidence="10">
    <location>
        <begin position="424"/>
        <end position="444"/>
    </location>
</feature>
<reference evidence="13" key="1">
    <citation type="submission" date="2018-12" db="EMBL/GenBank/DDBJ databases">
        <title>Novel natural products biosynthetic potential of the class Ktedonobacteria.</title>
        <authorList>
            <person name="Zheng Y."/>
            <person name="Saitou A."/>
            <person name="Wang C.M."/>
            <person name="Toyoda A."/>
            <person name="Minakuchi Y."/>
            <person name="Sekiguchi Y."/>
            <person name="Ueda K."/>
            <person name="Takano H."/>
            <person name="Sakai Y."/>
            <person name="Yokota A."/>
            <person name="Yabe S."/>
        </authorList>
    </citation>
    <scope>NUCLEOTIDE SEQUENCE</scope>
    <source>
        <strain evidence="13">A3-2</strain>
    </source>
</reference>
<evidence type="ECO:0000313" key="13">
    <source>
        <dbReference type="EMBL" id="BBH93812.1"/>
    </source>
</evidence>
<accession>A0A455T3J7</accession>
<feature type="transmembrane region" description="Helical" evidence="11">
    <location>
        <begin position="309"/>
        <end position="335"/>
    </location>
</feature>
<dbReference type="Pfam" id="PF00535">
    <property type="entry name" value="Glycos_transf_2"/>
    <property type="match status" value="1"/>
</dbReference>
<comment type="similarity">
    <text evidence="8">Belongs to the glycosyltransferase 2 family. CrtQ subfamily.</text>
</comment>
<evidence type="ECO:0000256" key="8">
    <source>
        <dbReference type="ARBA" id="ARBA00038120"/>
    </source>
</evidence>
<feature type="compositionally biased region" description="Basic residues" evidence="10">
    <location>
        <begin position="429"/>
        <end position="444"/>
    </location>
</feature>
<feature type="domain" description="Glycosyltransferase 2-like" evidence="12">
    <location>
        <begin position="68"/>
        <end position="188"/>
    </location>
</feature>
<evidence type="ECO:0000256" key="10">
    <source>
        <dbReference type="SAM" id="MobiDB-lite"/>
    </source>
</evidence>
<evidence type="ECO:0000256" key="3">
    <source>
        <dbReference type="ARBA" id="ARBA00022676"/>
    </source>
</evidence>
<evidence type="ECO:0000256" key="11">
    <source>
        <dbReference type="SAM" id="Phobius"/>
    </source>
</evidence>
<evidence type="ECO:0000256" key="1">
    <source>
        <dbReference type="ARBA" id="ARBA00004236"/>
    </source>
</evidence>
<sequence>MSRVLLKRQVATAPQRPQRSWRLVLRGYALATAFFYLFLRWVAHPYLRSASIQRHPSPRSTEPLPEVSIIVPARNEEANIWRCVRSLLQQDYPADYEVIVVDDGSTDHTRAILEQLAAEPAAASRLRLLTLAEELPPGWAGKPHALHAGACQARGSWLVFTDADSYWSPHTLRLTVSEALARGLDLLSLVPEQELADRWNRLTLPLALMGMSLQFPPPLVNQACCPLATANGQYILLRRTLYEALGGYARPELRGSALDDRDLAAVVKRQGYRLCLYDGRGLVRVQMYRGLPALWRGWRKTIFVGSGGLPFMLIALVGLPLVVVLPFLLPLLLWLGRSWWRRWGGNTREALGIVLLALLPLFSYRRSLDKALGLPWYQALTHPVAGLLFMGILAQACWRKLTGRGVEWRGRVYGARFQAHRWAAGLQRPSHKAGSHRHSSASRP</sequence>
<dbReference type="PANTHER" id="PTHR43646">
    <property type="entry name" value="GLYCOSYLTRANSFERASE"/>
    <property type="match status" value="1"/>
</dbReference>
<name>A0A455T3J7_9CHLR</name>
<gene>
    <name evidence="13" type="ORF">KTA_20110</name>
</gene>
<evidence type="ECO:0000256" key="2">
    <source>
        <dbReference type="ARBA" id="ARBA00022475"/>
    </source>
</evidence>
<feature type="transmembrane region" description="Helical" evidence="11">
    <location>
        <begin position="376"/>
        <end position="394"/>
    </location>
</feature>